<feature type="domain" description="ABC-type transport auxiliary lipoprotein component" evidence="2">
    <location>
        <begin position="28"/>
        <end position="182"/>
    </location>
</feature>
<gene>
    <name evidence="3" type="ORF">ACG02S_16180</name>
</gene>
<dbReference type="RefSeq" id="WP_394471497.1">
    <property type="nucleotide sequence ID" value="NZ_JBIGHY010000005.1"/>
</dbReference>
<evidence type="ECO:0000256" key="1">
    <source>
        <dbReference type="SAM" id="SignalP"/>
    </source>
</evidence>
<dbReference type="Proteomes" id="UP001606300">
    <property type="component" value="Unassembled WGS sequence"/>
</dbReference>
<keyword evidence="4" id="KW-1185">Reference proteome</keyword>
<evidence type="ECO:0000313" key="3">
    <source>
        <dbReference type="EMBL" id="MFG6415435.1"/>
    </source>
</evidence>
<protein>
    <submittedName>
        <fullName evidence="3">ABC-type transport auxiliary lipoprotein family protein</fullName>
    </submittedName>
</protein>
<organism evidence="3 4">
    <name type="scientific">Pelomonas dachongensis</name>
    <dbReference type="NCBI Taxonomy" id="3299029"/>
    <lineage>
        <taxon>Bacteria</taxon>
        <taxon>Pseudomonadati</taxon>
        <taxon>Pseudomonadota</taxon>
        <taxon>Betaproteobacteria</taxon>
        <taxon>Burkholderiales</taxon>
        <taxon>Sphaerotilaceae</taxon>
        <taxon>Roseateles</taxon>
    </lineage>
</organism>
<feature type="signal peptide" evidence="1">
    <location>
        <begin position="1"/>
        <end position="22"/>
    </location>
</feature>
<dbReference type="Pfam" id="PF03886">
    <property type="entry name" value="ABC_trans_aux"/>
    <property type="match status" value="1"/>
</dbReference>
<accession>A0ABW7EPU1</accession>
<evidence type="ECO:0000259" key="2">
    <source>
        <dbReference type="Pfam" id="PF03886"/>
    </source>
</evidence>
<reference evidence="3 4" key="1">
    <citation type="submission" date="2024-09" db="EMBL/GenBank/DDBJ databases">
        <title>Novel species of the genus Pelomonas and Roseateles isolated from streams.</title>
        <authorList>
            <person name="Lu H."/>
        </authorList>
    </citation>
    <scope>NUCLEOTIDE SEQUENCE [LARGE SCALE GENOMIC DNA]</scope>
    <source>
        <strain evidence="3 4">DC23W</strain>
    </source>
</reference>
<comment type="caution">
    <text evidence="3">The sequence shown here is derived from an EMBL/GenBank/DDBJ whole genome shotgun (WGS) entry which is preliminary data.</text>
</comment>
<sequence length="194" mass="20391">MKHVATLLATLALTACSLAPTALPQAVYDLGPGAGTGAVVTTTGGPLAWRIADVTAPPWLSSDGIAYRLNFQQAQRLAHYRDSAWAAPPAALLTQRLREQLAAMPGCASSSPALLAVHLDQFEQQFNSPTDSHVQLRLTATLWPAGGEAARQQTWSLDRSSTPDASGAVRGLAQAVDAWLPQLAGWLASSCQNP</sequence>
<keyword evidence="1" id="KW-0732">Signal</keyword>
<name>A0ABW7EPU1_9BURK</name>
<dbReference type="PROSITE" id="PS51257">
    <property type="entry name" value="PROKAR_LIPOPROTEIN"/>
    <property type="match status" value="1"/>
</dbReference>
<keyword evidence="3" id="KW-0449">Lipoprotein</keyword>
<dbReference type="SUPFAM" id="SSF159594">
    <property type="entry name" value="XCC0632-like"/>
    <property type="match status" value="1"/>
</dbReference>
<dbReference type="Gene3D" id="3.40.50.10610">
    <property type="entry name" value="ABC-type transport auxiliary lipoprotein component"/>
    <property type="match status" value="1"/>
</dbReference>
<dbReference type="InterPro" id="IPR005586">
    <property type="entry name" value="ABC_trans_aux"/>
</dbReference>
<proteinExistence type="predicted"/>
<evidence type="ECO:0000313" key="4">
    <source>
        <dbReference type="Proteomes" id="UP001606300"/>
    </source>
</evidence>
<feature type="chain" id="PRO_5047503368" evidence="1">
    <location>
        <begin position="23"/>
        <end position="194"/>
    </location>
</feature>
<dbReference type="EMBL" id="JBIGHY010000005">
    <property type="protein sequence ID" value="MFG6415435.1"/>
    <property type="molecule type" value="Genomic_DNA"/>
</dbReference>